<dbReference type="InterPro" id="IPR027417">
    <property type="entry name" value="P-loop_NTPase"/>
</dbReference>
<dbReference type="SUPFAM" id="SSF52540">
    <property type="entry name" value="P-loop containing nucleoside triphosphate hydrolases"/>
    <property type="match status" value="1"/>
</dbReference>
<reference evidence="4 5" key="1">
    <citation type="submission" date="2020-04" db="EMBL/GenBank/DDBJ databases">
        <title>Ralstonia insidiosa genome sequencing and assembly.</title>
        <authorList>
            <person name="Martins R.C.R."/>
            <person name="Perdigao-Neto L.V."/>
            <person name="Levin A.S.S."/>
            <person name="Costa S.F."/>
        </authorList>
    </citation>
    <scope>NUCLEOTIDE SEQUENCE [LARGE SCALE GENOMIC DNA]</scope>
    <source>
        <strain evidence="4 5">5047</strain>
    </source>
</reference>
<dbReference type="Pfam" id="PF13374">
    <property type="entry name" value="TPR_10"/>
    <property type="match status" value="1"/>
</dbReference>
<keyword evidence="1" id="KW-0677">Repeat</keyword>
<dbReference type="InterPro" id="IPR035897">
    <property type="entry name" value="Toll_tir_struct_dom_sf"/>
</dbReference>
<dbReference type="Pfam" id="PF13424">
    <property type="entry name" value="TPR_12"/>
    <property type="match status" value="2"/>
</dbReference>
<dbReference type="InterPro" id="IPR011990">
    <property type="entry name" value="TPR-like_helical_dom_sf"/>
</dbReference>
<dbReference type="SUPFAM" id="SSF52200">
    <property type="entry name" value="Toll/Interleukin receptor TIR domain"/>
    <property type="match status" value="1"/>
</dbReference>
<organism evidence="4 5">
    <name type="scientific">Ralstonia insidiosa</name>
    <dbReference type="NCBI Taxonomy" id="190721"/>
    <lineage>
        <taxon>Bacteria</taxon>
        <taxon>Pseudomonadati</taxon>
        <taxon>Pseudomonadota</taxon>
        <taxon>Betaproteobacteria</taxon>
        <taxon>Burkholderiales</taxon>
        <taxon>Burkholderiaceae</taxon>
        <taxon>Ralstonia</taxon>
    </lineage>
</organism>
<name>A0A848P1N3_9RALS</name>
<proteinExistence type="predicted"/>
<sequence>MSDANPFHKQKIFLSYAHKVDDNPDHTADLVEAIQQRLEAAGHEAWIDRQQLHPGKDWREGITRGIDESDRVLSFLSPRSVRDPGVCLDEIGIAMSHKHGAIATLLADKRVENKIPASVAHIQYLDVSDWSSQREMGPVAWGAWLDTTVKKILAIIAANEGFAGEIQALQQILSPMPESAKLGKLIEDGLVGRQWVKVAIAQWRTGKLEQRMFWLVGEPGMGKSALAAELVHKAKLEVVAYHFCDYQVPESRTAHTFVCNLAFLLATRLPDYRRLLRGNLSSLPRPVPEMAATELMERLLIHPLRNKIDGGVSSDRLVVLIDALDEAEPELVNLLARYLDAMPRWLGLVVTSRPDVKMALARYPAFEMTMRDPRNEADLQAYLNDWQQSDPDAPLDAQTRSTLIAASQGNMLYLALAREGYANGLFSLCNLAQLPQGLGAVYLEWMRRQFGADPHGDPAWSAHCYPLLALLCATPEPLPLSLAGTLLQWKGQDRVLAVRPLGSLVKQEGDAWRLCHRSLGEWLSDADQFHEYWVNLSEARLALVQGLLPMIPDALKADTPQYLHRAFPILLQGLEPDQSASLLGASAQITLGLLEQLSDFWERYPHTQAWRLQVQLLSWVIEQRDRLDGHGGLERSISRYKLGNVLFSQGAYAQSVEQLRQAYSLCVEALGTHHAQTLAAQRSLARALYGQGRYADAAALQEQELRLRASEPVVDAPEVLSTKSNLARSLYASGRYAQAKALHQQVFDEQCRALGPQDPRTVSSMSALASALFALGDNEEAETLNTQVLDFFTRFCGAEHPRTLTSASYLASTLFTQGQFERAEALQETVLASRQRILGEAHPDTLLATGQLALTRRALGHLLLAQQMQQDLVQVMSEVLGANHPSTLFQQCFLADTCFDLGEDELAMEIQKRVVAQRMQVLGAVHPDTLVAEAGLALTLARTGLLEPAQSMLARVADTMRQSLGGAHPDTVFSLRLLLKVLTLREDEAGGHAILQQLDALDPAQKVKRPVHFTNTWLMAGWLG</sequence>
<dbReference type="PROSITE" id="PS50104">
    <property type="entry name" value="TIR"/>
    <property type="match status" value="1"/>
</dbReference>
<feature type="domain" description="NACHT" evidence="3">
    <location>
        <begin position="211"/>
        <end position="355"/>
    </location>
</feature>
<evidence type="ECO:0000313" key="4">
    <source>
        <dbReference type="EMBL" id="NMV38566.1"/>
    </source>
</evidence>
<evidence type="ECO:0000259" key="2">
    <source>
        <dbReference type="PROSITE" id="PS50104"/>
    </source>
</evidence>
<dbReference type="InterPro" id="IPR007111">
    <property type="entry name" value="NACHT_NTPase"/>
</dbReference>
<dbReference type="PANTHER" id="PTHR46082">
    <property type="entry name" value="ATP/GTP-BINDING PROTEIN-RELATED"/>
    <property type="match status" value="1"/>
</dbReference>
<evidence type="ECO:0000313" key="5">
    <source>
        <dbReference type="Proteomes" id="UP000575469"/>
    </source>
</evidence>
<dbReference type="EMBL" id="JABBZM010000009">
    <property type="protein sequence ID" value="NMV38566.1"/>
    <property type="molecule type" value="Genomic_DNA"/>
</dbReference>
<dbReference type="GO" id="GO:0007165">
    <property type="term" value="P:signal transduction"/>
    <property type="evidence" value="ECO:0007669"/>
    <property type="project" value="InterPro"/>
</dbReference>
<dbReference type="Pfam" id="PF13676">
    <property type="entry name" value="TIR_2"/>
    <property type="match status" value="1"/>
</dbReference>
<feature type="domain" description="TIR" evidence="2">
    <location>
        <begin position="8"/>
        <end position="148"/>
    </location>
</feature>
<dbReference type="Gene3D" id="3.40.50.10140">
    <property type="entry name" value="Toll/interleukin-1 receptor homology (TIR) domain"/>
    <property type="match status" value="1"/>
</dbReference>
<dbReference type="Pfam" id="PF24883">
    <property type="entry name" value="NPHP3_N"/>
    <property type="match status" value="1"/>
</dbReference>
<accession>A0A848P1N3</accession>
<protein>
    <submittedName>
        <fullName evidence="4">Tetratricopeptide repeat protein</fullName>
    </submittedName>
</protein>
<dbReference type="InterPro" id="IPR056884">
    <property type="entry name" value="NPHP3-like_N"/>
</dbReference>
<evidence type="ECO:0000256" key="1">
    <source>
        <dbReference type="ARBA" id="ARBA00022737"/>
    </source>
</evidence>
<dbReference type="Proteomes" id="UP000575469">
    <property type="component" value="Unassembled WGS sequence"/>
</dbReference>
<dbReference type="AlphaFoldDB" id="A0A848P1N3"/>
<dbReference type="SUPFAM" id="SSF48452">
    <property type="entry name" value="TPR-like"/>
    <property type="match status" value="3"/>
</dbReference>
<dbReference type="Gene3D" id="1.25.40.10">
    <property type="entry name" value="Tetratricopeptide repeat domain"/>
    <property type="match status" value="2"/>
</dbReference>
<dbReference type="PANTHER" id="PTHR46082:SF6">
    <property type="entry name" value="AAA+ ATPASE DOMAIN-CONTAINING PROTEIN-RELATED"/>
    <property type="match status" value="1"/>
</dbReference>
<dbReference type="RefSeq" id="WP_169340190.1">
    <property type="nucleotide sequence ID" value="NZ_JABBZM010000009.1"/>
</dbReference>
<comment type="caution">
    <text evidence="4">The sequence shown here is derived from an EMBL/GenBank/DDBJ whole genome shotgun (WGS) entry which is preliminary data.</text>
</comment>
<dbReference type="PROSITE" id="PS50837">
    <property type="entry name" value="NACHT"/>
    <property type="match status" value="1"/>
</dbReference>
<gene>
    <name evidence="4" type="ORF">HGR00_11680</name>
</gene>
<evidence type="ECO:0000259" key="3">
    <source>
        <dbReference type="PROSITE" id="PS50837"/>
    </source>
</evidence>
<dbReference type="InterPro" id="IPR000157">
    <property type="entry name" value="TIR_dom"/>
</dbReference>
<dbReference type="Gene3D" id="3.40.50.300">
    <property type="entry name" value="P-loop containing nucleotide triphosphate hydrolases"/>
    <property type="match status" value="1"/>
</dbReference>
<dbReference type="InterPro" id="IPR053137">
    <property type="entry name" value="NLR-like"/>
</dbReference>